<keyword evidence="1" id="KW-0732">Signal</keyword>
<dbReference type="InterPro" id="IPR015141">
    <property type="entry name" value="PLipase_A2_prok/fun"/>
</dbReference>
<dbReference type="EMBL" id="CP017316">
    <property type="protein sequence ID" value="AOT59301.1"/>
    <property type="molecule type" value="Genomic_DNA"/>
</dbReference>
<organism evidence="2 3">
    <name type="scientific">Streptomyces rubrolavendulae</name>
    <dbReference type="NCBI Taxonomy" id="285473"/>
    <lineage>
        <taxon>Bacteria</taxon>
        <taxon>Bacillati</taxon>
        <taxon>Actinomycetota</taxon>
        <taxon>Actinomycetes</taxon>
        <taxon>Kitasatosporales</taxon>
        <taxon>Streptomycetaceae</taxon>
        <taxon>Streptomyces</taxon>
    </lineage>
</organism>
<dbReference type="InterPro" id="IPR036444">
    <property type="entry name" value="PLipase_A2_dom_sf"/>
</dbReference>
<dbReference type="Proteomes" id="UP000095349">
    <property type="component" value="Chromosome"/>
</dbReference>
<protein>
    <submittedName>
        <fullName evidence="2">Prokaryotic phospholipase A2</fullName>
    </submittedName>
</protein>
<proteinExistence type="predicted"/>
<reference evidence="2 3" key="1">
    <citation type="submission" date="2016-09" db="EMBL/GenBank/DDBJ databases">
        <title>Streptomyces rubrolavendulae MJM4426 Genome sequencing and assembly.</title>
        <authorList>
            <person name="Kim J.-G."/>
        </authorList>
    </citation>
    <scope>NUCLEOTIDE SEQUENCE [LARGE SCALE GENOMIC DNA]</scope>
    <source>
        <strain evidence="2 3">MJM4426</strain>
    </source>
</reference>
<feature type="chain" id="PRO_5039165137" evidence="1">
    <location>
        <begin position="26"/>
        <end position="189"/>
    </location>
</feature>
<dbReference type="PATRIC" id="fig|285473.5.peg.2229"/>
<dbReference type="GO" id="GO:0050482">
    <property type="term" value="P:arachidonate secretion"/>
    <property type="evidence" value="ECO:0007669"/>
    <property type="project" value="InterPro"/>
</dbReference>
<sequence>MNKARSALGGAVLAGVIGITSVAPAAAAAPAGGRAVTGPTAAVASGKVPMASKADRIKRLGKLTVKGQASLDAWYAGLGQYRKGKNPYKFNWSTDGCSKSPEKIPGGYDFTFPCHRHDFGYRNYKSLVGHSKFRSQHKKRIDDVFLQDMNQVCNARFWADPLTPAGRKKAKAACLKTAKKYYSAVRALG</sequence>
<dbReference type="GO" id="GO:0004623">
    <property type="term" value="F:phospholipase A2 activity"/>
    <property type="evidence" value="ECO:0007669"/>
    <property type="project" value="InterPro"/>
</dbReference>
<feature type="signal peptide" evidence="1">
    <location>
        <begin position="1"/>
        <end position="25"/>
    </location>
</feature>
<evidence type="ECO:0000256" key="1">
    <source>
        <dbReference type="SAM" id="SignalP"/>
    </source>
</evidence>
<keyword evidence="3" id="KW-1185">Reference proteome</keyword>
<dbReference type="KEGG" id="srn:A4G23_02138"/>
<accession>A0A1D8G1H8</accession>
<dbReference type="AlphaFoldDB" id="A0A1D8G1H8"/>
<dbReference type="Pfam" id="PF09056">
    <property type="entry name" value="Phospholip_A2_3"/>
    <property type="match status" value="1"/>
</dbReference>
<dbReference type="STRING" id="285473.A4G23_02138"/>
<gene>
    <name evidence="2" type="ORF">A4G23_02138</name>
</gene>
<evidence type="ECO:0000313" key="3">
    <source>
        <dbReference type="Proteomes" id="UP000095349"/>
    </source>
</evidence>
<dbReference type="Gene3D" id="1.20.90.10">
    <property type="entry name" value="Phospholipase A2 domain"/>
    <property type="match status" value="1"/>
</dbReference>
<dbReference type="SUPFAM" id="SSF48619">
    <property type="entry name" value="Phospholipase A2, PLA2"/>
    <property type="match status" value="1"/>
</dbReference>
<dbReference type="OrthoDB" id="290927at2"/>
<name>A0A1D8G1H8_9ACTN</name>
<dbReference type="RefSeq" id="WP_140160881.1">
    <property type="nucleotide sequence ID" value="NZ_CP017316.1"/>
</dbReference>
<evidence type="ECO:0000313" key="2">
    <source>
        <dbReference type="EMBL" id="AOT59301.1"/>
    </source>
</evidence>
<dbReference type="GeneID" id="91403686"/>
<dbReference type="GO" id="GO:0006644">
    <property type="term" value="P:phospholipid metabolic process"/>
    <property type="evidence" value="ECO:0007669"/>
    <property type="project" value="InterPro"/>
</dbReference>